<keyword evidence="3 5" id="KW-0808">Transferase</keyword>
<accession>M4NJX7</accession>
<dbReference type="GO" id="GO:0016757">
    <property type="term" value="F:glycosyltransferase activity"/>
    <property type="evidence" value="ECO:0007669"/>
    <property type="project" value="UniProtKB-KW"/>
</dbReference>
<dbReference type="CDD" id="cd02526">
    <property type="entry name" value="GT2_RfbF_like"/>
    <property type="match status" value="1"/>
</dbReference>
<dbReference type="eggNOG" id="COG1216">
    <property type="taxonomic scope" value="Bacteria"/>
</dbReference>
<dbReference type="Proteomes" id="UP000011859">
    <property type="component" value="Chromosome"/>
</dbReference>
<dbReference type="HOGENOM" id="CLU_023845_9_1_6"/>
<proteinExistence type="inferred from homology"/>
<evidence type="ECO:0000256" key="3">
    <source>
        <dbReference type="ARBA" id="ARBA00022679"/>
    </source>
</evidence>
<dbReference type="InterPro" id="IPR029044">
    <property type="entry name" value="Nucleotide-diphossugar_trans"/>
</dbReference>
<evidence type="ECO:0000256" key="1">
    <source>
        <dbReference type="ARBA" id="ARBA00006739"/>
    </source>
</evidence>
<dbReference type="Pfam" id="PF00535">
    <property type="entry name" value="Glycos_transf_2"/>
    <property type="match status" value="1"/>
</dbReference>
<protein>
    <submittedName>
        <fullName evidence="5">Putative glycosyltransferase</fullName>
    </submittedName>
</protein>
<dbReference type="EMBL" id="CP003470">
    <property type="protein sequence ID" value="AGG88076.1"/>
    <property type="molecule type" value="Genomic_DNA"/>
</dbReference>
<evidence type="ECO:0000313" key="5">
    <source>
        <dbReference type="EMBL" id="AGG88076.1"/>
    </source>
</evidence>
<keyword evidence="6" id="KW-1185">Reference proteome</keyword>
<dbReference type="STRING" id="666685.R2APBS1_0915"/>
<dbReference type="Gene3D" id="3.90.550.10">
    <property type="entry name" value="Spore Coat Polysaccharide Biosynthesis Protein SpsA, Chain A"/>
    <property type="match status" value="1"/>
</dbReference>
<feature type="domain" description="Glycosyltransferase 2-like" evidence="4">
    <location>
        <begin position="39"/>
        <end position="185"/>
    </location>
</feature>
<organism evidence="5 6">
    <name type="scientific">Rhodanobacter denitrificans</name>
    <dbReference type="NCBI Taxonomy" id="666685"/>
    <lineage>
        <taxon>Bacteria</taxon>
        <taxon>Pseudomonadati</taxon>
        <taxon>Pseudomonadota</taxon>
        <taxon>Gammaproteobacteria</taxon>
        <taxon>Lysobacterales</taxon>
        <taxon>Rhodanobacteraceae</taxon>
        <taxon>Rhodanobacter</taxon>
    </lineage>
</organism>
<dbReference type="RefSeq" id="WP_015447041.1">
    <property type="nucleotide sequence ID" value="NC_020541.1"/>
</dbReference>
<evidence type="ECO:0000259" key="4">
    <source>
        <dbReference type="Pfam" id="PF00535"/>
    </source>
</evidence>
<dbReference type="OrthoDB" id="9771846at2"/>
<keyword evidence="2" id="KW-0328">Glycosyltransferase</keyword>
<dbReference type="PANTHER" id="PTHR43179:SF12">
    <property type="entry name" value="GALACTOFURANOSYLTRANSFERASE GLFT2"/>
    <property type="match status" value="1"/>
</dbReference>
<gene>
    <name evidence="5" type="ORF">R2APBS1_0915</name>
</gene>
<sequence length="316" mass="35319">MISVNTKNTTLATVTVTFNPDLALLDAQLRTLPVDCMKFIVDNASRPDVFAQIDALAAQRPNIRILRNDANLGLAAAVNRGVHAAASMSAPATFVLLLDQDSEPQPDSVATLMQGFQGLETSGHRVGCVGPTLRDPQTKLTHGFHQRTRWRWKRAYPAVDSREPVPCANLNGSGTLVRTALFEQLGGLDESFFIDHVDTEWAFRVLHAGYGLWGIPNAVFDHRMGQASMRFWCFGWRVWPSRSPLRHYYLFRNAVTLMRRSYVPRVWKCWAVVKLTITAGVALLTFRNAKAQLSHMLRGVRDAFAASPGRECDQQQ</sequence>
<name>M4NJX7_9GAMM</name>
<dbReference type="InterPro" id="IPR001173">
    <property type="entry name" value="Glyco_trans_2-like"/>
</dbReference>
<reference evidence="5 6" key="1">
    <citation type="submission" date="2012-04" db="EMBL/GenBank/DDBJ databases">
        <title>Complete genome of Rhodanobacter sp. 2APBS1.</title>
        <authorList>
            <consortium name="US DOE Joint Genome Institute"/>
            <person name="Huntemann M."/>
            <person name="Wei C.-L."/>
            <person name="Han J."/>
            <person name="Detter J.C."/>
            <person name="Han C."/>
            <person name="Tapia R."/>
            <person name="Munk A.C.C."/>
            <person name="Chen A."/>
            <person name="Krypides N."/>
            <person name="Mavromatis K."/>
            <person name="Markowitz V."/>
            <person name="Szeto E."/>
            <person name="Ivanova N."/>
            <person name="Mikhailova N."/>
            <person name="Ovchinnikova G."/>
            <person name="Pagani I."/>
            <person name="Pati A."/>
            <person name="Goodwin L."/>
            <person name="Peters L."/>
            <person name="Pitluck S."/>
            <person name="Woyke T."/>
            <person name="Prakash O."/>
            <person name="Elkins J."/>
            <person name="Brown S."/>
            <person name="Palumbo A."/>
            <person name="Hemme C."/>
            <person name="Zhou J."/>
            <person name="Watson D."/>
            <person name="Jardine P."/>
            <person name="Kostka J."/>
            <person name="Green S."/>
        </authorList>
    </citation>
    <scope>NUCLEOTIDE SEQUENCE [LARGE SCALE GENOMIC DNA]</scope>
    <source>
        <strain evidence="5 6">2APBS1</strain>
    </source>
</reference>
<dbReference type="KEGG" id="rhd:R2APBS1_0915"/>
<dbReference type="PANTHER" id="PTHR43179">
    <property type="entry name" value="RHAMNOSYLTRANSFERASE WBBL"/>
    <property type="match status" value="1"/>
</dbReference>
<evidence type="ECO:0000313" key="6">
    <source>
        <dbReference type="Proteomes" id="UP000011859"/>
    </source>
</evidence>
<comment type="similarity">
    <text evidence="1">Belongs to the glycosyltransferase 2 family.</text>
</comment>
<dbReference type="AlphaFoldDB" id="M4NJX7"/>
<dbReference type="SUPFAM" id="SSF53448">
    <property type="entry name" value="Nucleotide-diphospho-sugar transferases"/>
    <property type="match status" value="1"/>
</dbReference>
<evidence type="ECO:0000256" key="2">
    <source>
        <dbReference type="ARBA" id="ARBA00022676"/>
    </source>
</evidence>